<reference evidence="2 3" key="1">
    <citation type="submission" date="2017-08" db="EMBL/GenBank/DDBJ databases">
        <title>Infants hospitalized years apart are colonized by the same room-sourced microbial strains.</title>
        <authorList>
            <person name="Brooks B."/>
            <person name="Olm M.R."/>
            <person name="Firek B.A."/>
            <person name="Baker R."/>
            <person name="Thomas B.C."/>
            <person name="Morowitz M.J."/>
            <person name="Banfield J.F."/>
        </authorList>
    </citation>
    <scope>NUCLEOTIDE SEQUENCE [LARGE SCALE GENOMIC DNA]</scope>
    <source>
        <strain evidence="2">S2_006_000_R1_57</strain>
    </source>
</reference>
<dbReference type="RefSeq" id="WP_290599123.1">
    <property type="nucleotide sequence ID" value="NZ_JAPJOB010000009.1"/>
</dbReference>
<organism evidence="2 3">
    <name type="scientific">Lawsonella clevelandensis</name>
    <dbReference type="NCBI Taxonomy" id="1528099"/>
    <lineage>
        <taxon>Bacteria</taxon>
        <taxon>Bacillati</taxon>
        <taxon>Actinomycetota</taxon>
        <taxon>Actinomycetes</taxon>
        <taxon>Mycobacteriales</taxon>
        <taxon>Lawsonellaceae</taxon>
        <taxon>Lawsonella</taxon>
    </lineage>
</organism>
<protein>
    <submittedName>
        <fullName evidence="2">Uncharacterized protein</fullName>
    </submittedName>
</protein>
<evidence type="ECO:0000256" key="1">
    <source>
        <dbReference type="ARBA" id="ARBA00009600"/>
    </source>
</evidence>
<sequence>MSDFRTNPYGNLSEFGAFGDRIFLAMDQNELYKGCLLVSAPDIRDEMFSRCIVYLFEYDQTQGAFGVILNEQSEVSVHDVLPAFAPYCSTPASLFIGGPVEQERVTGLLRLKPHCPIDLSILRPVYGRTFLMDPTPNAVQRMQDISESYRLYMGYCAWQPGQLEDEIRRGDWYVCDAHDNDFGTDHHTDLYAQIVRRQPWPLNLYASRPVDPRLN</sequence>
<evidence type="ECO:0000313" key="2">
    <source>
        <dbReference type="EMBL" id="PZP88358.1"/>
    </source>
</evidence>
<accession>A0A2W5IAP3</accession>
<dbReference type="PANTHER" id="PTHR30327:SF1">
    <property type="entry name" value="UPF0301 PROTEIN YQGE"/>
    <property type="match status" value="1"/>
</dbReference>
<dbReference type="Pfam" id="PF02622">
    <property type="entry name" value="DUF179"/>
    <property type="match status" value="1"/>
</dbReference>
<dbReference type="SUPFAM" id="SSF143456">
    <property type="entry name" value="VC0467-like"/>
    <property type="match status" value="1"/>
</dbReference>
<dbReference type="PANTHER" id="PTHR30327">
    <property type="entry name" value="UNCHARACTERIZED PROTEIN YQGE"/>
    <property type="match status" value="1"/>
</dbReference>
<proteinExistence type="inferred from homology"/>
<evidence type="ECO:0000313" key="3">
    <source>
        <dbReference type="Proteomes" id="UP000248606"/>
    </source>
</evidence>
<dbReference type="GO" id="GO:0005829">
    <property type="term" value="C:cytosol"/>
    <property type="evidence" value="ECO:0007669"/>
    <property type="project" value="TreeGrafter"/>
</dbReference>
<dbReference type="InterPro" id="IPR003774">
    <property type="entry name" value="AlgH-like"/>
</dbReference>
<dbReference type="EMBL" id="QFOZ01000012">
    <property type="protein sequence ID" value="PZP88358.1"/>
    <property type="molecule type" value="Genomic_DNA"/>
</dbReference>
<dbReference type="Gene3D" id="3.40.1740.10">
    <property type="entry name" value="VC0467-like"/>
    <property type="match status" value="1"/>
</dbReference>
<comment type="caution">
    <text evidence="2">The sequence shown here is derived from an EMBL/GenBank/DDBJ whole genome shotgun (WGS) entry which is preliminary data.</text>
</comment>
<gene>
    <name evidence="2" type="ORF">DI579_06490</name>
</gene>
<comment type="similarity">
    <text evidence="1">Belongs to the UPF0301 (AlgH) family.</text>
</comment>
<name>A0A2W5IAP3_9ACTN</name>
<dbReference type="AlphaFoldDB" id="A0A2W5IAP3"/>
<dbReference type="Proteomes" id="UP000248606">
    <property type="component" value="Unassembled WGS sequence"/>
</dbReference>